<evidence type="ECO:0000313" key="12">
    <source>
        <dbReference type="Proteomes" id="UP000046393"/>
    </source>
</evidence>
<feature type="domain" description="POLO box" evidence="11">
    <location>
        <begin position="395"/>
        <end position="484"/>
    </location>
</feature>
<dbReference type="InterPro" id="IPR033701">
    <property type="entry name" value="POLO_box_1"/>
</dbReference>
<dbReference type="InterPro" id="IPR017441">
    <property type="entry name" value="Protein_kinase_ATP_BS"/>
</dbReference>
<keyword evidence="6 7" id="KW-0067">ATP-binding</keyword>
<dbReference type="FunFam" id="3.30.200.20:FF:000042">
    <property type="entry name" value="Aurora kinase A"/>
    <property type="match status" value="1"/>
</dbReference>
<evidence type="ECO:0000256" key="3">
    <source>
        <dbReference type="ARBA" id="ARBA00022679"/>
    </source>
</evidence>
<feature type="region of interest" description="Disordered" evidence="9">
    <location>
        <begin position="1"/>
        <end position="23"/>
    </location>
</feature>
<dbReference type="STRING" id="451379.A0A0N5ATB4"/>
<dbReference type="SUPFAM" id="SSF82615">
    <property type="entry name" value="Polo-box domain"/>
    <property type="match status" value="2"/>
</dbReference>
<dbReference type="Proteomes" id="UP000046393">
    <property type="component" value="Unplaced"/>
</dbReference>
<dbReference type="SMART" id="SM00220">
    <property type="entry name" value="S_TKc"/>
    <property type="match status" value="1"/>
</dbReference>
<dbReference type="PROSITE" id="PS00108">
    <property type="entry name" value="PROTEIN_KINASE_ST"/>
    <property type="match status" value="1"/>
</dbReference>
<accession>A0A0N5ATB4</accession>
<dbReference type="Gene3D" id="3.30.1120.30">
    <property type="entry name" value="POLO box domain"/>
    <property type="match status" value="2"/>
</dbReference>
<comment type="cofactor">
    <cofactor evidence="1">
        <name>Mg(2+)</name>
        <dbReference type="ChEBI" id="CHEBI:18420"/>
    </cofactor>
</comment>
<dbReference type="PROSITE" id="PS00107">
    <property type="entry name" value="PROTEIN_KINASE_ATP"/>
    <property type="match status" value="1"/>
</dbReference>
<evidence type="ECO:0000256" key="2">
    <source>
        <dbReference type="ARBA" id="ARBA00022527"/>
    </source>
</evidence>
<dbReference type="InterPro" id="IPR008271">
    <property type="entry name" value="Ser/Thr_kinase_AS"/>
</dbReference>
<dbReference type="Gene3D" id="1.10.510.10">
    <property type="entry name" value="Transferase(Phosphotransferase) domain 1"/>
    <property type="match status" value="1"/>
</dbReference>
<protein>
    <recommendedName>
        <fullName evidence="8">Serine/threonine-protein kinase PLK</fullName>
        <ecNumber evidence="8">2.7.11.21</ecNumber>
    </recommendedName>
    <alternativeName>
        <fullName evidence="8">Polo-like kinase</fullName>
    </alternativeName>
</protein>
<dbReference type="Pfam" id="PF00069">
    <property type="entry name" value="Pkinase"/>
    <property type="match status" value="1"/>
</dbReference>
<evidence type="ECO:0000256" key="6">
    <source>
        <dbReference type="ARBA" id="ARBA00022840"/>
    </source>
</evidence>
<dbReference type="EC" id="2.7.11.21" evidence="8"/>
<feature type="domain" description="Protein kinase" evidence="10">
    <location>
        <begin position="38"/>
        <end position="296"/>
    </location>
</feature>
<dbReference type="CDD" id="cd13118">
    <property type="entry name" value="POLO_box_1"/>
    <property type="match status" value="1"/>
</dbReference>
<comment type="catalytic activity">
    <reaction evidence="8">
        <text>L-threonyl-[protein] + ATP = O-phospho-L-threonyl-[protein] + ADP + H(+)</text>
        <dbReference type="Rhea" id="RHEA:46608"/>
        <dbReference type="Rhea" id="RHEA-COMP:11060"/>
        <dbReference type="Rhea" id="RHEA-COMP:11605"/>
        <dbReference type="ChEBI" id="CHEBI:15378"/>
        <dbReference type="ChEBI" id="CHEBI:30013"/>
        <dbReference type="ChEBI" id="CHEBI:30616"/>
        <dbReference type="ChEBI" id="CHEBI:61977"/>
        <dbReference type="ChEBI" id="CHEBI:456216"/>
        <dbReference type="EC" id="2.7.11.21"/>
    </reaction>
</comment>
<keyword evidence="12" id="KW-1185">Reference proteome</keyword>
<dbReference type="InterPro" id="IPR000959">
    <property type="entry name" value="POLO_box_dom"/>
</dbReference>
<evidence type="ECO:0000259" key="11">
    <source>
        <dbReference type="PROSITE" id="PS50078"/>
    </source>
</evidence>
<dbReference type="InterPro" id="IPR036947">
    <property type="entry name" value="POLO_box_dom_sf"/>
</dbReference>
<evidence type="ECO:0000256" key="5">
    <source>
        <dbReference type="ARBA" id="ARBA00022777"/>
    </source>
</evidence>
<evidence type="ECO:0000256" key="8">
    <source>
        <dbReference type="RuleBase" id="RU361162"/>
    </source>
</evidence>
<sequence length="598" mass="67458">MAPKLEGYGPCTSSESNSGDQHEKVPSVIFDPIHCCRYSVISYLGKGGFARCYAAVNWAGSNKEVALKVISKARLTKQSHLEKMRKEIAIHEKLSHPNIVKLYNYFEDVTNVYMVLELCNNNTLLHQIQYAKEQRLHESTARVYLQQIVDAVIYLHETAGILHRDLKPGNVLINEYDQVKLGDFGLAMRIVDMPLASLSVCGTPNYISPQVLNRGGHSKESEAWSLGCILYCMLVGKPPFETDLLEKTYKRIAHCDYYFPHNIYVSKVAQDLIAKLLTVDPQARLKVIHMKRHPFFGNEEVYRSHLSLANFLDGYYQNSMTVCETSGQMFPTISPVGTPGLLSGLHSGDSGIGSDGCLATRLQGMTPMQLYSCIMADNYVVSDEAACSIEGRLLMVSKWVDYTNKYGFGCVLSDGTHCVLFTDKSSLAHRPGTSVVEPDRYVLMYNVDQDISNRIEWQSGDVINDLKIFKKMRIASLFNEYMDLELQMAVTTFNTNQTPVDCLVYQKRRNDALLMVLAHGTAQINFTESHYKLVFSRGSHGQVYVTVIHPEAELRTYRMVSKVSYPSRPECRHVQELISEARKRLEGHGARSYQATKC</sequence>
<dbReference type="PANTHER" id="PTHR24345">
    <property type="entry name" value="SERINE/THREONINE-PROTEIN KINASE PLK"/>
    <property type="match status" value="1"/>
</dbReference>
<dbReference type="WBParaSite" id="SMUV_0000806401-mRNA-1">
    <property type="protein sequence ID" value="SMUV_0000806401-mRNA-1"/>
    <property type="gene ID" value="SMUV_0000806401"/>
</dbReference>
<keyword evidence="5 8" id="KW-0418">Kinase</keyword>
<evidence type="ECO:0000256" key="4">
    <source>
        <dbReference type="ARBA" id="ARBA00022741"/>
    </source>
</evidence>
<dbReference type="AlphaFoldDB" id="A0A0N5ATB4"/>
<name>A0A0N5ATB4_9BILA</name>
<dbReference type="GO" id="GO:0005634">
    <property type="term" value="C:nucleus"/>
    <property type="evidence" value="ECO:0007669"/>
    <property type="project" value="TreeGrafter"/>
</dbReference>
<dbReference type="FunFam" id="1.10.510.10:FF:000571">
    <property type="entry name" value="Maternal embryonic leucine zipper kinase"/>
    <property type="match status" value="1"/>
</dbReference>
<feature type="binding site" evidence="7">
    <location>
        <position position="68"/>
    </location>
    <ligand>
        <name>ATP</name>
        <dbReference type="ChEBI" id="CHEBI:30616"/>
    </ligand>
</feature>
<evidence type="ECO:0000256" key="1">
    <source>
        <dbReference type="ARBA" id="ARBA00001946"/>
    </source>
</evidence>
<evidence type="ECO:0000256" key="9">
    <source>
        <dbReference type="SAM" id="MobiDB-lite"/>
    </source>
</evidence>
<dbReference type="Gene3D" id="3.30.200.20">
    <property type="entry name" value="Phosphorylase Kinase, domain 1"/>
    <property type="match status" value="1"/>
</dbReference>
<evidence type="ECO:0000259" key="10">
    <source>
        <dbReference type="PROSITE" id="PS50011"/>
    </source>
</evidence>
<dbReference type="InterPro" id="IPR011009">
    <property type="entry name" value="Kinase-like_dom_sf"/>
</dbReference>
<dbReference type="InterPro" id="IPR000719">
    <property type="entry name" value="Prot_kinase_dom"/>
</dbReference>
<dbReference type="SUPFAM" id="SSF56112">
    <property type="entry name" value="Protein kinase-like (PK-like)"/>
    <property type="match status" value="1"/>
</dbReference>
<keyword evidence="4 7" id="KW-0547">Nucleotide-binding</keyword>
<dbReference type="PROSITE" id="PS50078">
    <property type="entry name" value="POLO_BOX"/>
    <property type="match status" value="1"/>
</dbReference>
<dbReference type="GO" id="GO:0004674">
    <property type="term" value="F:protein serine/threonine kinase activity"/>
    <property type="evidence" value="ECO:0007669"/>
    <property type="project" value="UniProtKB-KW"/>
</dbReference>
<dbReference type="GO" id="GO:0005524">
    <property type="term" value="F:ATP binding"/>
    <property type="evidence" value="ECO:0007669"/>
    <property type="project" value="UniProtKB-UniRule"/>
</dbReference>
<organism evidence="12 13">
    <name type="scientific">Syphacia muris</name>
    <dbReference type="NCBI Taxonomy" id="451379"/>
    <lineage>
        <taxon>Eukaryota</taxon>
        <taxon>Metazoa</taxon>
        <taxon>Ecdysozoa</taxon>
        <taxon>Nematoda</taxon>
        <taxon>Chromadorea</taxon>
        <taxon>Rhabditida</taxon>
        <taxon>Spirurina</taxon>
        <taxon>Oxyuridomorpha</taxon>
        <taxon>Oxyuroidea</taxon>
        <taxon>Oxyuridae</taxon>
        <taxon>Syphacia</taxon>
    </lineage>
</organism>
<reference evidence="13" key="1">
    <citation type="submission" date="2017-02" db="UniProtKB">
        <authorList>
            <consortium name="WormBaseParasite"/>
        </authorList>
    </citation>
    <scope>IDENTIFICATION</scope>
</reference>
<evidence type="ECO:0000256" key="7">
    <source>
        <dbReference type="PROSITE-ProRule" id="PRU10141"/>
    </source>
</evidence>
<evidence type="ECO:0000313" key="13">
    <source>
        <dbReference type="WBParaSite" id="SMUV_0000806401-mRNA-1"/>
    </source>
</evidence>
<comment type="similarity">
    <text evidence="8">Belongs to the protein kinase superfamily. Ser/Thr protein kinase family. CDC5/Polo subfamily.</text>
</comment>
<proteinExistence type="inferred from homology"/>
<keyword evidence="2 8" id="KW-0723">Serine/threonine-protein kinase</keyword>
<dbReference type="PROSITE" id="PS50011">
    <property type="entry name" value="PROTEIN_KINASE_DOM"/>
    <property type="match status" value="1"/>
</dbReference>
<keyword evidence="3 8" id="KW-0808">Transferase</keyword>